<accession>A0AAD5X3R7</accession>
<organism evidence="2 3">
    <name type="scientific">Rhizophlyctis rosea</name>
    <dbReference type="NCBI Taxonomy" id="64517"/>
    <lineage>
        <taxon>Eukaryota</taxon>
        <taxon>Fungi</taxon>
        <taxon>Fungi incertae sedis</taxon>
        <taxon>Chytridiomycota</taxon>
        <taxon>Chytridiomycota incertae sedis</taxon>
        <taxon>Chytridiomycetes</taxon>
        <taxon>Rhizophlyctidales</taxon>
        <taxon>Rhizophlyctidaceae</taxon>
        <taxon>Rhizophlyctis</taxon>
    </lineage>
</organism>
<dbReference type="Proteomes" id="UP001212841">
    <property type="component" value="Unassembled WGS sequence"/>
</dbReference>
<dbReference type="Pfam" id="PF00248">
    <property type="entry name" value="Aldo_ket_red"/>
    <property type="match status" value="1"/>
</dbReference>
<dbReference type="CDD" id="cd19092">
    <property type="entry name" value="AKR_BsYcsN_EcYdhF-like"/>
    <property type="match status" value="1"/>
</dbReference>
<reference evidence="2" key="1">
    <citation type="submission" date="2020-05" db="EMBL/GenBank/DDBJ databases">
        <title>Phylogenomic resolution of chytrid fungi.</title>
        <authorList>
            <person name="Stajich J.E."/>
            <person name="Amses K."/>
            <person name="Simmons R."/>
            <person name="Seto K."/>
            <person name="Myers J."/>
            <person name="Bonds A."/>
            <person name="Quandt C.A."/>
            <person name="Barry K."/>
            <person name="Liu P."/>
            <person name="Grigoriev I."/>
            <person name="Longcore J.E."/>
            <person name="James T.Y."/>
        </authorList>
    </citation>
    <scope>NUCLEOTIDE SEQUENCE</scope>
    <source>
        <strain evidence="2">JEL0318</strain>
    </source>
</reference>
<dbReference type="Gene3D" id="3.20.20.100">
    <property type="entry name" value="NADP-dependent oxidoreductase domain"/>
    <property type="match status" value="1"/>
</dbReference>
<evidence type="ECO:0000259" key="1">
    <source>
        <dbReference type="Pfam" id="PF00248"/>
    </source>
</evidence>
<proteinExistence type="predicted"/>
<dbReference type="InterPro" id="IPR036812">
    <property type="entry name" value="NAD(P)_OxRdtase_dom_sf"/>
</dbReference>
<dbReference type="InterPro" id="IPR023210">
    <property type="entry name" value="NADP_OxRdtase_dom"/>
</dbReference>
<dbReference type="PANTHER" id="PTHR43364:SF1">
    <property type="entry name" value="OXIDOREDUCTASE YDHF"/>
    <property type="match status" value="1"/>
</dbReference>
<gene>
    <name evidence="2" type="ORF">HK097_011618</name>
</gene>
<evidence type="ECO:0000313" key="3">
    <source>
        <dbReference type="Proteomes" id="UP001212841"/>
    </source>
</evidence>
<dbReference type="GO" id="GO:0005829">
    <property type="term" value="C:cytosol"/>
    <property type="evidence" value="ECO:0007669"/>
    <property type="project" value="TreeGrafter"/>
</dbReference>
<keyword evidence="3" id="KW-1185">Reference proteome</keyword>
<comment type="caution">
    <text evidence="2">The sequence shown here is derived from an EMBL/GenBank/DDBJ whole genome shotgun (WGS) entry which is preliminary data.</text>
</comment>
<dbReference type="EMBL" id="JADGJD010000098">
    <property type="protein sequence ID" value="KAJ3055055.1"/>
    <property type="molecule type" value="Genomic_DNA"/>
</dbReference>
<dbReference type="AlphaFoldDB" id="A0AAD5X3R7"/>
<dbReference type="SUPFAM" id="SSF51430">
    <property type="entry name" value="NAD(P)-linked oxidoreductase"/>
    <property type="match status" value="1"/>
</dbReference>
<dbReference type="PANTHER" id="PTHR43364">
    <property type="entry name" value="NADH-SPECIFIC METHYLGLYOXAL REDUCTASE-RELATED"/>
    <property type="match status" value="1"/>
</dbReference>
<protein>
    <recommendedName>
        <fullName evidence="1">NADP-dependent oxidoreductase domain-containing protein</fullName>
    </recommendedName>
</protein>
<dbReference type="InterPro" id="IPR050523">
    <property type="entry name" value="AKR_Detox_Biosynth"/>
</dbReference>
<feature type="domain" description="NADP-dependent oxidoreductase" evidence="1">
    <location>
        <begin position="17"/>
        <end position="296"/>
    </location>
</feature>
<name>A0AAD5X3R7_9FUNG</name>
<evidence type="ECO:0000313" key="2">
    <source>
        <dbReference type="EMBL" id="KAJ3055055.1"/>
    </source>
</evidence>
<sequence>MSVPKILLHPEGPSVSRLIYGCWRLLNNEDPNGKTPEAILQRIKKCISLGITTFDHADIYGGGHHGCEKLFGQALRLEPSLRQQIQIVTKTGIRAGATPGHYNLSYDYILKRVDASLEALGVDYVDVLLIHRPSPLMNADEVSRAFQTLKSQNKVHYFGVSNFTPSQFDLLQSRLSFPLVTNQLELHPLTLEPFMDGTLDHLQRLRVAPMAWSPLAGGRLVKATDDDRTIRVQETVWRIAGEVGKHIGSEVTADQVIFAWLLQHPSNIAVVLGTNNLERIEAATKSLDIKLTLEQWFFIYEASAGRPVP</sequence>